<evidence type="ECO:0000259" key="2">
    <source>
        <dbReference type="Pfam" id="PF06724"/>
    </source>
</evidence>
<reference evidence="3 4" key="1">
    <citation type="submission" date="2020-10" db="EMBL/GenBank/DDBJ databases">
        <title>Ca. Dormibacterota MAGs.</title>
        <authorList>
            <person name="Montgomery K."/>
        </authorList>
    </citation>
    <scope>NUCLEOTIDE SEQUENCE [LARGE SCALE GENOMIC DNA]</scope>
    <source>
        <strain evidence="3">Mitchell_Peninsula_5</strain>
    </source>
</reference>
<keyword evidence="1" id="KW-1133">Transmembrane helix</keyword>
<feature type="transmembrane region" description="Helical" evidence="1">
    <location>
        <begin position="202"/>
        <end position="231"/>
    </location>
</feature>
<feature type="transmembrane region" description="Helical" evidence="1">
    <location>
        <begin position="73"/>
        <end position="94"/>
    </location>
</feature>
<feature type="transmembrane region" description="Helical" evidence="1">
    <location>
        <begin position="160"/>
        <end position="181"/>
    </location>
</feature>
<feature type="domain" description="DUF1206" evidence="2">
    <location>
        <begin position="31"/>
        <end position="97"/>
    </location>
</feature>
<keyword evidence="1" id="KW-0812">Transmembrane</keyword>
<keyword evidence="1" id="KW-0472">Membrane</keyword>
<feature type="transmembrane region" description="Helical" evidence="1">
    <location>
        <begin position="33"/>
        <end position="53"/>
    </location>
</feature>
<dbReference type="AlphaFoldDB" id="A0A934KK09"/>
<proteinExistence type="predicted"/>
<gene>
    <name evidence="3" type="ORF">JF887_00780</name>
</gene>
<dbReference type="EMBL" id="JAEKNN010000005">
    <property type="protein sequence ID" value="MBJ7607954.1"/>
    <property type="molecule type" value="Genomic_DNA"/>
</dbReference>
<sequence length="282" mass="29361">MSPIPTVNAGRGEAIAGRALDKQWMERVARAGILSRAVNYMVLAILVTAVLLGRSNKEVDRRGAVEGIAGAPLGRTLLVLLCMGFVAYIAWQLLRAVASRRDQGPAANTGRRALAVGTAVVYAAFLVTTVRVLVGSSTQSPQNDQDSLTARLLGASGGRLLVVLAGAAIIIVGLVLVGYAASRKFETLLDTSSMGRSMRRAAAVLGIAGQAARGLVFVIVGGFVLSAGISADAAQSKGLDASLKTLAAQRFGALMLSVVALGFLAFGLYSLIDARYRDDFTR</sequence>
<feature type="domain" description="DUF1206" evidence="2">
    <location>
        <begin position="208"/>
        <end position="277"/>
    </location>
</feature>
<name>A0A934KK09_9BACT</name>
<organism evidence="3 4">
    <name type="scientific">Candidatus Amunia macphersoniae</name>
    <dbReference type="NCBI Taxonomy" id="3127014"/>
    <lineage>
        <taxon>Bacteria</taxon>
        <taxon>Bacillati</taxon>
        <taxon>Candidatus Dormiibacterota</taxon>
        <taxon>Candidatus Dormibacteria</taxon>
        <taxon>Candidatus Aeolococcales</taxon>
        <taxon>Candidatus Aeolococcaceae</taxon>
        <taxon>Candidatus Amunia</taxon>
    </lineage>
</organism>
<feature type="transmembrane region" description="Helical" evidence="1">
    <location>
        <begin position="251"/>
        <end position="272"/>
    </location>
</feature>
<feature type="transmembrane region" description="Helical" evidence="1">
    <location>
        <begin position="114"/>
        <end position="134"/>
    </location>
</feature>
<accession>A0A934KK09</accession>
<feature type="domain" description="DUF1206" evidence="2">
    <location>
        <begin position="116"/>
        <end position="181"/>
    </location>
</feature>
<evidence type="ECO:0000256" key="1">
    <source>
        <dbReference type="SAM" id="Phobius"/>
    </source>
</evidence>
<evidence type="ECO:0000313" key="3">
    <source>
        <dbReference type="EMBL" id="MBJ7607954.1"/>
    </source>
</evidence>
<dbReference type="Pfam" id="PF06724">
    <property type="entry name" value="DUF1206"/>
    <property type="match status" value="3"/>
</dbReference>
<dbReference type="InterPro" id="IPR009597">
    <property type="entry name" value="DUF1206"/>
</dbReference>
<dbReference type="Proteomes" id="UP000614410">
    <property type="component" value="Unassembled WGS sequence"/>
</dbReference>
<comment type="caution">
    <text evidence="3">The sequence shown here is derived from an EMBL/GenBank/DDBJ whole genome shotgun (WGS) entry which is preliminary data.</text>
</comment>
<protein>
    <submittedName>
        <fullName evidence="3">DUF1206 domain-containing protein</fullName>
    </submittedName>
</protein>
<evidence type="ECO:0000313" key="4">
    <source>
        <dbReference type="Proteomes" id="UP000614410"/>
    </source>
</evidence>